<evidence type="ECO:0000313" key="2">
    <source>
        <dbReference type="Proteomes" id="UP000051952"/>
    </source>
</evidence>
<name>A0A0S4IRR8_BODSA</name>
<reference evidence="2" key="1">
    <citation type="submission" date="2015-09" db="EMBL/GenBank/DDBJ databases">
        <authorList>
            <consortium name="Pathogen Informatics"/>
        </authorList>
    </citation>
    <scope>NUCLEOTIDE SEQUENCE [LARGE SCALE GENOMIC DNA]</scope>
    <source>
        <strain evidence="2">Lake Konstanz</strain>
    </source>
</reference>
<sequence length="231" mass="26493">MTARKRIHFCHFLKSSRRNRTDDIFILPSPRSAAHLLALHCRMSEGKHSSSSLLEIMLKQSHVACSKSKTARMTLYSYTLEILFLIASGSFNDRPAMEVISAQRVHYSQYTIKNAFKDCTSLDHGVNNLLRQIPKAYRYDPSWSYKFAPTHIIEVYSMVNGDFIAKNNRTRYCYHKAGFRSVPVRVIPKKGQYVRCYEELPRVRGVSATLPSLFFSLEIDTVTVLALSLFA</sequence>
<evidence type="ECO:0000313" key="1">
    <source>
        <dbReference type="EMBL" id="CUG03446.1"/>
    </source>
</evidence>
<accession>A0A0S4IRR8</accession>
<dbReference type="VEuPathDB" id="TriTrypDB:BSAL_70155"/>
<dbReference type="Proteomes" id="UP000051952">
    <property type="component" value="Unassembled WGS sequence"/>
</dbReference>
<organism evidence="1 2">
    <name type="scientific">Bodo saltans</name>
    <name type="common">Flagellated protozoan</name>
    <dbReference type="NCBI Taxonomy" id="75058"/>
    <lineage>
        <taxon>Eukaryota</taxon>
        <taxon>Discoba</taxon>
        <taxon>Euglenozoa</taxon>
        <taxon>Kinetoplastea</taxon>
        <taxon>Metakinetoplastina</taxon>
        <taxon>Eubodonida</taxon>
        <taxon>Bodonidae</taxon>
        <taxon>Bodo</taxon>
    </lineage>
</organism>
<dbReference type="EMBL" id="CYKH01000509">
    <property type="protein sequence ID" value="CUG03446.1"/>
    <property type="molecule type" value="Genomic_DNA"/>
</dbReference>
<keyword evidence="2" id="KW-1185">Reference proteome</keyword>
<proteinExistence type="predicted"/>
<dbReference type="AlphaFoldDB" id="A0A0S4IRR8"/>
<gene>
    <name evidence="1" type="ORF">BSAL_70155</name>
</gene>
<protein>
    <submittedName>
        <fullName evidence="1">GPI-anchored surface protein, putative</fullName>
    </submittedName>
</protein>